<name>A0A6J4PGY1_9ACTN</name>
<accession>A0A6J4PGY1</accession>
<dbReference type="InterPro" id="IPR032710">
    <property type="entry name" value="NTF2-like_dom_sf"/>
</dbReference>
<proteinExistence type="predicted"/>
<evidence type="ECO:0008006" key="2">
    <source>
        <dbReference type="Google" id="ProtNLM"/>
    </source>
</evidence>
<dbReference type="SUPFAM" id="SSF54427">
    <property type="entry name" value="NTF2-like"/>
    <property type="match status" value="1"/>
</dbReference>
<protein>
    <recommendedName>
        <fullName evidence="2">SnoaL-like domain-containing protein</fullName>
    </recommendedName>
</protein>
<dbReference type="AlphaFoldDB" id="A0A6J4PGY1"/>
<gene>
    <name evidence="1" type="ORF">AVDCRST_MAG03-2204</name>
</gene>
<sequence>MVATFENIRINQLSGEGTAWFRDLLAVIETLDAGAYSARMADDVELVLNGEVTMRGREAVRDGLAAAWEPLSSLSHDEANIYGTDRHFVHETVVRTETSDGQKDVSASTIWIDRDDEGRLSAARIYQDPGDGTEESS</sequence>
<organism evidence="1">
    <name type="scientific">uncultured Rubrobacteraceae bacterium</name>
    <dbReference type="NCBI Taxonomy" id="349277"/>
    <lineage>
        <taxon>Bacteria</taxon>
        <taxon>Bacillati</taxon>
        <taxon>Actinomycetota</taxon>
        <taxon>Rubrobacteria</taxon>
        <taxon>Rubrobacterales</taxon>
        <taxon>Rubrobacteraceae</taxon>
        <taxon>environmental samples</taxon>
    </lineage>
</organism>
<dbReference type="Gene3D" id="3.10.450.50">
    <property type="match status" value="1"/>
</dbReference>
<reference evidence="1" key="1">
    <citation type="submission" date="2020-02" db="EMBL/GenBank/DDBJ databases">
        <authorList>
            <person name="Meier V. D."/>
        </authorList>
    </citation>
    <scope>NUCLEOTIDE SEQUENCE</scope>
    <source>
        <strain evidence="1">AVDCRST_MAG03</strain>
    </source>
</reference>
<evidence type="ECO:0000313" key="1">
    <source>
        <dbReference type="EMBL" id="CAA9415918.1"/>
    </source>
</evidence>
<dbReference type="EMBL" id="CADCUT010000137">
    <property type="protein sequence ID" value="CAA9415918.1"/>
    <property type="molecule type" value="Genomic_DNA"/>
</dbReference>